<keyword evidence="1" id="KW-0472">Membrane</keyword>
<proteinExistence type="predicted"/>
<keyword evidence="3" id="KW-1185">Reference proteome</keyword>
<keyword evidence="1" id="KW-0812">Transmembrane</keyword>
<reference evidence="2 3" key="1">
    <citation type="submission" date="2019-03" db="EMBL/GenBank/DDBJ databases">
        <title>First draft genome of Liparis tanakae, snailfish: a comprehensive survey of snailfish specific genes.</title>
        <authorList>
            <person name="Kim W."/>
            <person name="Song I."/>
            <person name="Jeong J.-H."/>
            <person name="Kim D."/>
            <person name="Kim S."/>
            <person name="Ryu S."/>
            <person name="Song J.Y."/>
            <person name="Lee S.K."/>
        </authorList>
    </citation>
    <scope>NUCLEOTIDE SEQUENCE [LARGE SCALE GENOMIC DNA]</scope>
    <source>
        <tissue evidence="2">Muscle</tissue>
    </source>
</reference>
<gene>
    <name evidence="2" type="ORF">EYF80_032913</name>
</gene>
<dbReference type="AlphaFoldDB" id="A0A4Z2GVX8"/>
<feature type="transmembrane region" description="Helical" evidence="1">
    <location>
        <begin position="142"/>
        <end position="164"/>
    </location>
</feature>
<dbReference type="Gene3D" id="3.10.100.10">
    <property type="entry name" value="Mannose-Binding Protein A, subunit A"/>
    <property type="match status" value="1"/>
</dbReference>
<evidence type="ECO:0008006" key="4">
    <source>
        <dbReference type="Google" id="ProtNLM"/>
    </source>
</evidence>
<evidence type="ECO:0000313" key="2">
    <source>
        <dbReference type="EMBL" id="TNN56923.1"/>
    </source>
</evidence>
<protein>
    <recommendedName>
        <fullName evidence="4">C-type lectin domain family 4 member F</fullName>
    </recommendedName>
</protein>
<keyword evidence="1" id="KW-1133">Transmembrane helix</keyword>
<accession>A0A4Z2GVX8</accession>
<dbReference type="OrthoDB" id="2142683at2759"/>
<evidence type="ECO:0000313" key="3">
    <source>
        <dbReference type="Proteomes" id="UP000314294"/>
    </source>
</evidence>
<dbReference type="EMBL" id="SRLO01000418">
    <property type="protein sequence ID" value="TNN56923.1"/>
    <property type="molecule type" value="Genomic_DNA"/>
</dbReference>
<organism evidence="2 3">
    <name type="scientific">Liparis tanakae</name>
    <name type="common">Tanaka's snailfish</name>
    <dbReference type="NCBI Taxonomy" id="230148"/>
    <lineage>
        <taxon>Eukaryota</taxon>
        <taxon>Metazoa</taxon>
        <taxon>Chordata</taxon>
        <taxon>Craniata</taxon>
        <taxon>Vertebrata</taxon>
        <taxon>Euteleostomi</taxon>
        <taxon>Actinopterygii</taxon>
        <taxon>Neopterygii</taxon>
        <taxon>Teleostei</taxon>
        <taxon>Neoteleostei</taxon>
        <taxon>Acanthomorphata</taxon>
        <taxon>Eupercaria</taxon>
        <taxon>Perciformes</taxon>
        <taxon>Cottioidei</taxon>
        <taxon>Cottales</taxon>
        <taxon>Liparidae</taxon>
        <taxon>Liparis</taxon>
    </lineage>
</organism>
<dbReference type="SUPFAM" id="SSF56436">
    <property type="entry name" value="C-type lectin-like"/>
    <property type="match status" value="1"/>
</dbReference>
<dbReference type="Proteomes" id="UP000314294">
    <property type="component" value="Unassembled WGS sequence"/>
</dbReference>
<comment type="caution">
    <text evidence="2">The sequence shown here is derived from an EMBL/GenBank/DDBJ whole genome shotgun (WGS) entry which is preliminary data.</text>
</comment>
<name>A0A4Z2GVX8_9TELE</name>
<dbReference type="InterPro" id="IPR016186">
    <property type="entry name" value="C-type_lectin-like/link_sf"/>
</dbReference>
<dbReference type="InterPro" id="IPR016187">
    <property type="entry name" value="CTDL_fold"/>
</dbReference>
<evidence type="ECO:0000256" key="1">
    <source>
        <dbReference type="SAM" id="Phobius"/>
    </source>
</evidence>
<sequence length="298" mass="33393">MENSQSQSEPGDELPVEQNISQDFNTNGYSDFHHQIFGQGVKGENLQVPRSALSPIIIEMNHLHNNSDVIKAKLEAQAQLATQRGKHLHLKLQLKQMVTSTDALQAQMETLKIEKTHLQSNKTTVVSMLMVRPESCLSHTRLTAGLAVLAVVLLAVDVGLGVYYNKLTDGQVITDISSEVAKLQASYDAIIQSRDEAKKQLAKEISEQQMTKWEIAHQSKRTEHYEKMDDQIHIDISALKSHIPMLSKSCFRFLAITRLISGYNDPQNTGSRDFWIGLTDAEVEGTWKWLDGTILTEG</sequence>